<evidence type="ECO:0000256" key="4">
    <source>
        <dbReference type="ARBA" id="ARBA00022679"/>
    </source>
</evidence>
<dbReference type="InterPro" id="IPR003594">
    <property type="entry name" value="HATPase_dom"/>
</dbReference>
<dbReference type="Pfam" id="PF02518">
    <property type="entry name" value="HATPase_c"/>
    <property type="match status" value="1"/>
</dbReference>
<dbReference type="Gene3D" id="1.10.287.130">
    <property type="match status" value="1"/>
</dbReference>
<feature type="domain" description="Histidine kinase" evidence="7">
    <location>
        <begin position="375"/>
        <end position="590"/>
    </location>
</feature>
<dbReference type="SUPFAM" id="SSF55781">
    <property type="entry name" value="GAF domain-like"/>
    <property type="match status" value="1"/>
</dbReference>
<dbReference type="Pfam" id="PF01590">
    <property type="entry name" value="GAF"/>
    <property type="match status" value="1"/>
</dbReference>
<dbReference type="SMART" id="SM00091">
    <property type="entry name" value="PAS"/>
    <property type="match status" value="1"/>
</dbReference>
<evidence type="ECO:0000256" key="5">
    <source>
        <dbReference type="ARBA" id="ARBA00022777"/>
    </source>
</evidence>
<keyword evidence="5" id="KW-0418">Kinase</keyword>
<dbReference type="Gene3D" id="3.30.450.40">
    <property type="match status" value="1"/>
</dbReference>
<evidence type="ECO:0000259" key="8">
    <source>
        <dbReference type="PROSITE" id="PS50112"/>
    </source>
</evidence>
<dbReference type="FunFam" id="3.30.565.10:FF:000006">
    <property type="entry name" value="Sensor histidine kinase WalK"/>
    <property type="match status" value="1"/>
</dbReference>
<dbReference type="InterPro" id="IPR003018">
    <property type="entry name" value="GAF"/>
</dbReference>
<organism evidence="10 11">
    <name type="scientific">candidate division WOR-3 bacterium</name>
    <dbReference type="NCBI Taxonomy" id="2052148"/>
    <lineage>
        <taxon>Bacteria</taxon>
        <taxon>Bacteria division WOR-3</taxon>
    </lineage>
</organism>
<name>A0A660SJ33_UNCW3</name>
<keyword evidence="4" id="KW-0808">Transferase</keyword>
<feature type="coiled-coil region" evidence="6">
    <location>
        <begin position="302"/>
        <end position="351"/>
    </location>
</feature>
<dbReference type="EMBL" id="QNBE01000026">
    <property type="protein sequence ID" value="RKX70819.1"/>
    <property type="molecule type" value="Genomic_DNA"/>
</dbReference>
<dbReference type="Pfam" id="PF00512">
    <property type="entry name" value="HisKA"/>
    <property type="match status" value="1"/>
</dbReference>
<comment type="caution">
    <text evidence="10">The sequence shown here is derived from an EMBL/GenBank/DDBJ whole genome shotgun (WGS) entry which is preliminary data.</text>
</comment>
<dbReference type="InterPro" id="IPR004358">
    <property type="entry name" value="Sig_transdc_His_kin-like_C"/>
</dbReference>
<protein>
    <recommendedName>
        <fullName evidence="2">histidine kinase</fullName>
        <ecNumber evidence="2">2.7.13.3</ecNumber>
    </recommendedName>
</protein>
<accession>A0A660SJ33</accession>
<feature type="domain" description="PAS" evidence="8">
    <location>
        <begin position="189"/>
        <end position="247"/>
    </location>
</feature>
<evidence type="ECO:0000256" key="2">
    <source>
        <dbReference type="ARBA" id="ARBA00012438"/>
    </source>
</evidence>
<dbReference type="PROSITE" id="PS50109">
    <property type="entry name" value="HIS_KIN"/>
    <property type="match status" value="1"/>
</dbReference>
<dbReference type="CDD" id="cd00130">
    <property type="entry name" value="PAS"/>
    <property type="match status" value="1"/>
</dbReference>
<evidence type="ECO:0000259" key="7">
    <source>
        <dbReference type="PROSITE" id="PS50109"/>
    </source>
</evidence>
<dbReference type="PANTHER" id="PTHR43304:SF1">
    <property type="entry name" value="PAC DOMAIN-CONTAINING PROTEIN"/>
    <property type="match status" value="1"/>
</dbReference>
<dbReference type="SUPFAM" id="SSF55785">
    <property type="entry name" value="PYP-like sensor domain (PAS domain)"/>
    <property type="match status" value="1"/>
</dbReference>
<dbReference type="Gene3D" id="3.30.565.10">
    <property type="entry name" value="Histidine kinase-like ATPase, C-terminal domain"/>
    <property type="match status" value="1"/>
</dbReference>
<dbReference type="SMART" id="SM00387">
    <property type="entry name" value="HATPase_c"/>
    <property type="match status" value="1"/>
</dbReference>
<dbReference type="PANTHER" id="PTHR43304">
    <property type="entry name" value="PHYTOCHROME-LIKE PROTEIN CPH1"/>
    <property type="match status" value="1"/>
</dbReference>
<sequence length="596" mass="68257">MKADPLHTLSLLEGILSDLEAQTDLRDILQRITDGYLHLFDCNTVGIVLNDDRRKLCRVVGLSNRSGLLPEIDRILGFSLKELTIPTDRKVNETIERVKRGEVIVFHRLCELFYPLISKKVCEQLEQRSQSRCYMVAPITSDDKIVGGIFASHSRSEVSELDLRSIRLIAGVVGLVIKNRMLIEDIRKSEQRFRILVEESTIPLIILQEERVVFANQAFTKLSGYPSSELLALDKRELLGLIHPDDQILWKSQLNVLPRGQAIELRLIRKNGEARWVSVFISPITYHEQVAIQITFIDINEKKENELELRRYQEQLEELVTKKTEQLNIRIEEVEKLNRAMLNLLEDYKAVNEGLTELAKKLHDSNEDLEAFTFTVSHDLRAPLRAVEGFAHAIVEDAGERLDPATREYCDRIITAAQHMEGLIDDLLKYSRIGRREITLSPIALEEVLTEVMGAFQMEIKDKKARVEIERPLPVVLAHRATLTQVLSNLLSNALKFHKDGIQPWVRIRVEPYGSRVRIYVEDNGIGIDPKDHKRIFRLFERLHGIESYPGTGVGLAIVKRGVEQMGGKVGLDSEPGRGSRFYLELRRYLQVEDET</sequence>
<evidence type="ECO:0000313" key="10">
    <source>
        <dbReference type="EMBL" id="RKX70819.1"/>
    </source>
</evidence>
<reference evidence="10 11" key="1">
    <citation type="submission" date="2018-06" db="EMBL/GenBank/DDBJ databases">
        <title>Extensive metabolic versatility and redundancy in microbially diverse, dynamic hydrothermal sediments.</title>
        <authorList>
            <person name="Dombrowski N."/>
            <person name="Teske A."/>
            <person name="Baker B.J."/>
        </authorList>
    </citation>
    <scope>NUCLEOTIDE SEQUENCE [LARGE SCALE GENOMIC DNA]</scope>
    <source>
        <strain evidence="10">B36_G15</strain>
    </source>
</reference>
<evidence type="ECO:0000256" key="6">
    <source>
        <dbReference type="SAM" id="Coils"/>
    </source>
</evidence>
<dbReference type="InterPro" id="IPR036890">
    <property type="entry name" value="HATPase_C_sf"/>
</dbReference>
<keyword evidence="6" id="KW-0175">Coiled coil</keyword>
<dbReference type="PROSITE" id="PS50112">
    <property type="entry name" value="PAS"/>
    <property type="match status" value="1"/>
</dbReference>
<dbReference type="InterPro" id="IPR005467">
    <property type="entry name" value="His_kinase_dom"/>
</dbReference>
<dbReference type="NCBIfam" id="TIGR00229">
    <property type="entry name" value="sensory_box"/>
    <property type="match status" value="1"/>
</dbReference>
<keyword evidence="3" id="KW-0597">Phosphoprotein</keyword>
<dbReference type="Gene3D" id="3.30.450.20">
    <property type="entry name" value="PAS domain"/>
    <property type="match status" value="1"/>
</dbReference>
<dbReference type="InterPro" id="IPR003661">
    <property type="entry name" value="HisK_dim/P_dom"/>
</dbReference>
<evidence type="ECO:0000256" key="3">
    <source>
        <dbReference type="ARBA" id="ARBA00022553"/>
    </source>
</evidence>
<dbReference type="CDD" id="cd00082">
    <property type="entry name" value="HisKA"/>
    <property type="match status" value="1"/>
</dbReference>
<dbReference type="SUPFAM" id="SSF55874">
    <property type="entry name" value="ATPase domain of HSP90 chaperone/DNA topoisomerase II/histidine kinase"/>
    <property type="match status" value="1"/>
</dbReference>
<dbReference type="EC" id="2.7.13.3" evidence="2"/>
<dbReference type="InterPro" id="IPR052162">
    <property type="entry name" value="Sensor_kinase/Photoreceptor"/>
</dbReference>
<proteinExistence type="predicted"/>
<dbReference type="SMART" id="SM00388">
    <property type="entry name" value="HisKA"/>
    <property type="match status" value="1"/>
</dbReference>
<evidence type="ECO:0000313" key="11">
    <source>
        <dbReference type="Proteomes" id="UP000268469"/>
    </source>
</evidence>
<dbReference type="InterPro" id="IPR035965">
    <property type="entry name" value="PAS-like_dom_sf"/>
</dbReference>
<evidence type="ECO:0000259" key="9">
    <source>
        <dbReference type="PROSITE" id="PS50113"/>
    </source>
</evidence>
<dbReference type="PRINTS" id="PR00344">
    <property type="entry name" value="BCTRLSENSOR"/>
</dbReference>
<dbReference type="InterPro" id="IPR036097">
    <property type="entry name" value="HisK_dim/P_sf"/>
</dbReference>
<gene>
    <name evidence="10" type="ORF">DRP53_03715</name>
</gene>
<dbReference type="Proteomes" id="UP000268469">
    <property type="component" value="Unassembled WGS sequence"/>
</dbReference>
<dbReference type="Pfam" id="PF13426">
    <property type="entry name" value="PAS_9"/>
    <property type="match status" value="1"/>
</dbReference>
<dbReference type="GO" id="GO:0000155">
    <property type="term" value="F:phosphorelay sensor kinase activity"/>
    <property type="evidence" value="ECO:0007669"/>
    <property type="project" value="InterPro"/>
</dbReference>
<dbReference type="InterPro" id="IPR000014">
    <property type="entry name" value="PAS"/>
</dbReference>
<evidence type="ECO:0000256" key="1">
    <source>
        <dbReference type="ARBA" id="ARBA00000085"/>
    </source>
</evidence>
<feature type="domain" description="PAC" evidence="9">
    <location>
        <begin position="261"/>
        <end position="311"/>
    </location>
</feature>
<dbReference type="AlphaFoldDB" id="A0A660SJ33"/>
<dbReference type="PROSITE" id="PS50113">
    <property type="entry name" value="PAC"/>
    <property type="match status" value="1"/>
</dbReference>
<dbReference type="InterPro" id="IPR029016">
    <property type="entry name" value="GAF-like_dom_sf"/>
</dbReference>
<dbReference type="InterPro" id="IPR000700">
    <property type="entry name" value="PAS-assoc_C"/>
</dbReference>
<dbReference type="SUPFAM" id="SSF47384">
    <property type="entry name" value="Homodimeric domain of signal transducing histidine kinase"/>
    <property type="match status" value="1"/>
</dbReference>
<comment type="catalytic activity">
    <reaction evidence="1">
        <text>ATP + protein L-histidine = ADP + protein N-phospho-L-histidine.</text>
        <dbReference type="EC" id="2.7.13.3"/>
    </reaction>
</comment>